<keyword evidence="1" id="KW-0677">Repeat</keyword>
<reference evidence="2" key="2">
    <citation type="submission" date="2023-01" db="EMBL/GenBank/DDBJ databases">
        <title>Draft genome sequence of Agaribacter marinus strain NBRC 110023.</title>
        <authorList>
            <person name="Sun Q."/>
            <person name="Mori K."/>
        </authorList>
    </citation>
    <scope>NUCLEOTIDE SEQUENCE</scope>
    <source>
        <strain evidence="2">NBRC 110023</strain>
    </source>
</reference>
<dbReference type="SMART" id="SM00698">
    <property type="entry name" value="MORN"/>
    <property type="match status" value="4"/>
</dbReference>
<evidence type="ECO:0000313" key="3">
    <source>
        <dbReference type="Proteomes" id="UP001156601"/>
    </source>
</evidence>
<sequence length="287" mass="32336">MKRLVFTIYILVVTSACQGTDLVDAACYTRQSVVDFEYQKGLYSGDICDGLPVGRGVITYHNGTVRKGLYVNGHLQGEVSTDYAGKASTIGQFVDGKEHGRFEVTMTSGKVYEIFYRGGVKVEDISSTDMYTGYVGERNDIGQKHGFGKGTYYGSDIYIGSWENGKPEGYGLYRWNDSNSFSIGEYKDGHREGYSIAFIQGDSKYIGEWKNGRAEGQGIRYYIGGGRPKEWVGCFHTGRFWRGIAKGELDCSKKDDKAFWDNLKNTKPDLSELERLYPDYDWTNELK</sequence>
<dbReference type="InterPro" id="IPR003409">
    <property type="entry name" value="MORN"/>
</dbReference>
<evidence type="ECO:0000256" key="1">
    <source>
        <dbReference type="ARBA" id="ARBA00022737"/>
    </source>
</evidence>
<gene>
    <name evidence="2" type="ORF">GCM10007852_37110</name>
</gene>
<keyword evidence="3" id="KW-1185">Reference proteome</keyword>
<organism evidence="2 3">
    <name type="scientific">Agaribacter marinus</name>
    <dbReference type="NCBI Taxonomy" id="1431249"/>
    <lineage>
        <taxon>Bacteria</taxon>
        <taxon>Pseudomonadati</taxon>
        <taxon>Pseudomonadota</taxon>
        <taxon>Gammaproteobacteria</taxon>
        <taxon>Alteromonadales</taxon>
        <taxon>Alteromonadaceae</taxon>
        <taxon>Agaribacter</taxon>
    </lineage>
</organism>
<dbReference type="AlphaFoldDB" id="A0AA37T5U4"/>
<evidence type="ECO:0008006" key="4">
    <source>
        <dbReference type="Google" id="ProtNLM"/>
    </source>
</evidence>
<dbReference type="EMBL" id="BSOT01000016">
    <property type="protein sequence ID" value="GLR72803.1"/>
    <property type="molecule type" value="Genomic_DNA"/>
</dbReference>
<dbReference type="Gene3D" id="2.20.110.10">
    <property type="entry name" value="Histone H3 K4-specific methyltransferase SET7/9 N-terminal domain"/>
    <property type="match status" value="2"/>
</dbReference>
<name>A0AA37T5U4_9ALTE</name>
<dbReference type="PANTHER" id="PTHR23084">
    <property type="entry name" value="PHOSPHATIDYLINOSITOL-4-PHOSPHATE 5-KINASE RELATED"/>
    <property type="match status" value="1"/>
</dbReference>
<dbReference type="Pfam" id="PF02493">
    <property type="entry name" value="MORN"/>
    <property type="match status" value="4"/>
</dbReference>
<dbReference type="SUPFAM" id="SSF82185">
    <property type="entry name" value="Histone H3 K4-specific methyltransferase SET7/9 N-terminal domain"/>
    <property type="match status" value="2"/>
</dbReference>
<dbReference type="Proteomes" id="UP001156601">
    <property type="component" value="Unassembled WGS sequence"/>
</dbReference>
<accession>A0AA37T5U4</accession>
<proteinExistence type="predicted"/>
<dbReference type="PANTHER" id="PTHR23084:SF263">
    <property type="entry name" value="MORN REPEAT-CONTAINING PROTEIN 1"/>
    <property type="match status" value="1"/>
</dbReference>
<dbReference type="PROSITE" id="PS51257">
    <property type="entry name" value="PROKAR_LIPOPROTEIN"/>
    <property type="match status" value="1"/>
</dbReference>
<evidence type="ECO:0000313" key="2">
    <source>
        <dbReference type="EMBL" id="GLR72803.1"/>
    </source>
</evidence>
<comment type="caution">
    <text evidence="2">The sequence shown here is derived from an EMBL/GenBank/DDBJ whole genome shotgun (WGS) entry which is preliminary data.</text>
</comment>
<protein>
    <recommendedName>
        <fullName evidence="4">MORN repeat protein</fullName>
    </recommendedName>
</protein>
<reference evidence="2" key="1">
    <citation type="journal article" date="2014" name="Int. J. Syst. Evol. Microbiol.">
        <title>Complete genome sequence of Corynebacterium casei LMG S-19264T (=DSM 44701T), isolated from a smear-ripened cheese.</title>
        <authorList>
            <consortium name="US DOE Joint Genome Institute (JGI-PGF)"/>
            <person name="Walter F."/>
            <person name="Albersmeier A."/>
            <person name="Kalinowski J."/>
            <person name="Ruckert C."/>
        </authorList>
    </citation>
    <scope>NUCLEOTIDE SEQUENCE</scope>
    <source>
        <strain evidence="2">NBRC 110023</strain>
    </source>
</reference>